<feature type="region of interest" description="Disordered" evidence="1">
    <location>
        <begin position="83"/>
        <end position="116"/>
    </location>
</feature>
<dbReference type="AlphaFoldDB" id="A0A1J7J9L0"/>
<sequence>MPHIDDTRTLVFIRERKDIEEAEAPKNAGCPDAVVRLFLSLKTRIVKALLSLIFVSSAAAGSWGKAAFSKWHETALERWPSDNVSFHTPVDRKDSENQSFWNSYPPKVESDRPSGV</sequence>
<dbReference type="EMBL" id="KV875104">
    <property type="protein sequence ID" value="OIW24210.1"/>
    <property type="molecule type" value="Genomic_DNA"/>
</dbReference>
<gene>
    <name evidence="2" type="ORF">CONLIGDRAFT_718680</name>
</gene>
<evidence type="ECO:0000313" key="2">
    <source>
        <dbReference type="EMBL" id="OIW24210.1"/>
    </source>
</evidence>
<name>A0A1J7J9L0_9PEZI</name>
<proteinExistence type="predicted"/>
<evidence type="ECO:0000313" key="3">
    <source>
        <dbReference type="Proteomes" id="UP000182658"/>
    </source>
</evidence>
<accession>A0A1J7J9L0</accession>
<organism evidence="2 3">
    <name type="scientific">Coniochaeta ligniaria NRRL 30616</name>
    <dbReference type="NCBI Taxonomy" id="1408157"/>
    <lineage>
        <taxon>Eukaryota</taxon>
        <taxon>Fungi</taxon>
        <taxon>Dikarya</taxon>
        <taxon>Ascomycota</taxon>
        <taxon>Pezizomycotina</taxon>
        <taxon>Sordariomycetes</taxon>
        <taxon>Sordariomycetidae</taxon>
        <taxon>Coniochaetales</taxon>
        <taxon>Coniochaetaceae</taxon>
        <taxon>Coniochaeta</taxon>
    </lineage>
</organism>
<reference evidence="2 3" key="1">
    <citation type="submission" date="2016-10" db="EMBL/GenBank/DDBJ databases">
        <title>Draft genome sequence of Coniochaeta ligniaria NRRL30616, a lignocellulolytic fungus for bioabatement of inhibitors in plant biomass hydrolysates.</title>
        <authorList>
            <consortium name="DOE Joint Genome Institute"/>
            <person name="Jimenez D.J."/>
            <person name="Hector R.E."/>
            <person name="Riley R."/>
            <person name="Sun H."/>
            <person name="Grigoriev I.V."/>
            <person name="Van Elsas J.D."/>
            <person name="Nichols N.N."/>
        </authorList>
    </citation>
    <scope>NUCLEOTIDE SEQUENCE [LARGE SCALE GENOMIC DNA]</scope>
    <source>
        <strain evidence="2 3">NRRL 30616</strain>
    </source>
</reference>
<protein>
    <submittedName>
        <fullName evidence="2">Uncharacterized protein</fullName>
    </submittedName>
</protein>
<dbReference type="InParanoid" id="A0A1J7J9L0"/>
<keyword evidence="3" id="KW-1185">Reference proteome</keyword>
<dbReference type="Proteomes" id="UP000182658">
    <property type="component" value="Unassembled WGS sequence"/>
</dbReference>
<evidence type="ECO:0000256" key="1">
    <source>
        <dbReference type="SAM" id="MobiDB-lite"/>
    </source>
</evidence>